<organism evidence="2 3">
    <name type="scientific">Caenorhabditis briggsae</name>
    <dbReference type="NCBI Taxonomy" id="6238"/>
    <lineage>
        <taxon>Eukaryota</taxon>
        <taxon>Metazoa</taxon>
        <taxon>Ecdysozoa</taxon>
        <taxon>Nematoda</taxon>
        <taxon>Chromadorea</taxon>
        <taxon>Rhabditida</taxon>
        <taxon>Rhabditina</taxon>
        <taxon>Rhabditomorpha</taxon>
        <taxon>Rhabditoidea</taxon>
        <taxon>Rhabditidae</taxon>
        <taxon>Peloderinae</taxon>
        <taxon>Caenorhabditis</taxon>
    </lineage>
</organism>
<keyword evidence="1" id="KW-0472">Membrane</keyword>
<evidence type="ECO:0000256" key="1">
    <source>
        <dbReference type="SAM" id="Phobius"/>
    </source>
</evidence>
<dbReference type="AlphaFoldDB" id="A0AAE9DS57"/>
<evidence type="ECO:0000313" key="3">
    <source>
        <dbReference type="Proteomes" id="UP000827892"/>
    </source>
</evidence>
<dbReference type="EMBL" id="CP090891">
    <property type="protein sequence ID" value="ULU09737.1"/>
    <property type="molecule type" value="Genomic_DNA"/>
</dbReference>
<keyword evidence="1" id="KW-1133">Transmembrane helix</keyword>
<accession>A0AAE9DS57</accession>
<feature type="transmembrane region" description="Helical" evidence="1">
    <location>
        <begin position="64"/>
        <end position="85"/>
    </location>
</feature>
<keyword evidence="1" id="KW-0812">Transmembrane</keyword>
<reference evidence="2 3" key="1">
    <citation type="submission" date="2022-05" db="EMBL/GenBank/DDBJ databases">
        <title>Chromosome-level reference genomes for two strains of Caenorhabditis briggsae: an improved platform for comparative genomics.</title>
        <authorList>
            <person name="Stevens L."/>
            <person name="Andersen E.C."/>
        </authorList>
    </citation>
    <scope>NUCLEOTIDE SEQUENCE [LARGE SCALE GENOMIC DNA]</scope>
    <source>
        <strain evidence="2">QX1410_ONT</strain>
        <tissue evidence="2">Whole-organism</tissue>
    </source>
</reference>
<dbReference type="Proteomes" id="UP000827892">
    <property type="component" value="Chromosome I"/>
</dbReference>
<evidence type="ECO:0000313" key="2">
    <source>
        <dbReference type="EMBL" id="ULU09737.1"/>
    </source>
</evidence>
<name>A0AAE9DS57_CAEBR</name>
<proteinExistence type="predicted"/>
<protein>
    <submittedName>
        <fullName evidence="2">Uncharacterized protein</fullName>
    </submittedName>
</protein>
<gene>
    <name evidence="2" type="ORF">L3Y34_014249</name>
</gene>
<sequence length="105" mass="11938">MNCSVDCGIRTHMEINGELDTLSAFDTNSTHYSSPFERIAAGSLEIGKFLRNIALSIFDQFSTLIILVSIFAACVLTLLILRRILSRYLAQRRRNRKILARSKFL</sequence>